<dbReference type="KEGG" id="aau:AAur_3185"/>
<organism evidence="1 2">
    <name type="scientific">Paenarthrobacter aurescens (strain TC1)</name>
    <dbReference type="NCBI Taxonomy" id="290340"/>
    <lineage>
        <taxon>Bacteria</taxon>
        <taxon>Bacillati</taxon>
        <taxon>Actinomycetota</taxon>
        <taxon>Actinomycetes</taxon>
        <taxon>Micrococcales</taxon>
        <taxon>Micrococcaceae</taxon>
        <taxon>Paenarthrobacter</taxon>
    </lineage>
</organism>
<protein>
    <submittedName>
        <fullName evidence="1">Uncharacterized protein</fullName>
    </submittedName>
</protein>
<keyword evidence="2" id="KW-1185">Reference proteome</keyword>
<name>A1R9H0_PAEAT</name>
<proteinExistence type="predicted"/>
<dbReference type="RefSeq" id="WP_011775810.1">
    <property type="nucleotide sequence ID" value="NC_008711.1"/>
</dbReference>
<dbReference type="HOGENOM" id="CLU_820503_0_0_11"/>
<accession>A1R9H0</accession>
<dbReference type="STRING" id="290340.AAur_3185"/>
<evidence type="ECO:0000313" key="2">
    <source>
        <dbReference type="Proteomes" id="UP000000637"/>
    </source>
</evidence>
<reference evidence="1 2" key="1">
    <citation type="journal article" date="2006" name="PLoS Genet.">
        <title>Secrets of soil survival revealed by the genome sequence of Arthrobacter aurescens TC1.</title>
        <authorList>
            <person name="Mongodin E.F."/>
            <person name="Shapir N."/>
            <person name="Daugherty S.C."/>
            <person name="DeBoy R.T."/>
            <person name="Emerson J.B."/>
            <person name="Shvartzbeyn A."/>
            <person name="Radune D."/>
            <person name="Vamathevan J."/>
            <person name="Riggs F."/>
            <person name="Grinberg V."/>
            <person name="Khouri H."/>
            <person name="Wackett L.P."/>
            <person name="Nelson K.E."/>
            <person name="Sadowsky M.J."/>
        </authorList>
    </citation>
    <scope>NUCLEOTIDE SEQUENCE [LARGE SCALE GENOMIC DNA]</scope>
    <source>
        <strain evidence="1 2">TC1</strain>
    </source>
</reference>
<dbReference type="EMBL" id="CP000474">
    <property type="protein sequence ID" value="ABM08347.1"/>
    <property type="molecule type" value="Genomic_DNA"/>
</dbReference>
<dbReference type="AlphaFoldDB" id="A1R9H0"/>
<dbReference type="Proteomes" id="UP000000637">
    <property type="component" value="Chromosome"/>
</dbReference>
<sequence>MSSTTTALQGGNMLDTHSFSVILAVHPVVQGQSSPEYSIPLTPAPVRVPAGRGLTVGRPLKEAAEHYDHVAIPQEIIGSIPVGIVPERALNLIPVRLPDGSMTVAASLTASNPDYWCIGARGQRTGPDVWHRLYDGDAVTILRRGSIRDDWDFFLRAQIFNKNLERPDTPAGSGTLLSEPAMLEREAKGMASNLRRDLFGREIQYWGPWALVIAAVAALISANKTDRLQERINAVLDNNPALAATAPSASRSDARATTRNTQFIRPQDTFRVLSVRYESLAPAALKGYSFERLFGIDSPLSSGDDARRLFYKQLWRSQIITKDELDAVAPYLGLGAKA</sequence>
<gene>
    <name evidence="1" type="ordered locus">AAur_3185</name>
</gene>
<evidence type="ECO:0000313" key="1">
    <source>
        <dbReference type="EMBL" id="ABM08347.1"/>
    </source>
</evidence>